<dbReference type="EC" id="1.20.4.1" evidence="4"/>
<accession>A0A432XAH1</accession>
<dbReference type="Gene3D" id="3.40.30.10">
    <property type="entry name" value="Glutaredoxin"/>
    <property type="match status" value="1"/>
</dbReference>
<dbReference type="InterPro" id="IPR006659">
    <property type="entry name" value="Arsenate_reductase"/>
</dbReference>
<dbReference type="NCBIfam" id="TIGR00014">
    <property type="entry name" value="arsC"/>
    <property type="match status" value="1"/>
</dbReference>
<dbReference type="SUPFAM" id="SSF52833">
    <property type="entry name" value="Thioredoxin-like"/>
    <property type="match status" value="1"/>
</dbReference>
<dbReference type="PANTHER" id="PTHR30041:SF4">
    <property type="entry name" value="ARSENATE REDUCTASE"/>
    <property type="match status" value="1"/>
</dbReference>
<proteinExistence type="inferred from homology"/>
<reference evidence="5 6" key="1">
    <citation type="journal article" date="2011" name="Front. Microbiol.">
        <title>Genomic signatures of strain selection and enhancement in Bacillus atrophaeus var. globigii, a historical biowarfare simulant.</title>
        <authorList>
            <person name="Gibbons H.S."/>
            <person name="Broomall S.M."/>
            <person name="McNew L.A."/>
            <person name="Daligault H."/>
            <person name="Chapman C."/>
            <person name="Bruce D."/>
            <person name="Karavis M."/>
            <person name="Krepps M."/>
            <person name="McGregor P.A."/>
            <person name="Hong C."/>
            <person name="Park K.H."/>
            <person name="Akmal A."/>
            <person name="Feldman A."/>
            <person name="Lin J.S."/>
            <person name="Chang W.E."/>
            <person name="Higgs B.W."/>
            <person name="Demirev P."/>
            <person name="Lindquist J."/>
            <person name="Liem A."/>
            <person name="Fochler E."/>
            <person name="Read T.D."/>
            <person name="Tapia R."/>
            <person name="Johnson S."/>
            <person name="Bishop-Lilly K.A."/>
            <person name="Detter C."/>
            <person name="Han C."/>
            <person name="Sozhamannan S."/>
            <person name="Rosenzweig C.N."/>
            <person name="Skowronski E.W."/>
        </authorList>
    </citation>
    <scope>NUCLEOTIDE SEQUENCE [LARGE SCALE GENOMIC DNA]</scope>
    <source>
        <strain evidence="5 6">AIT1</strain>
    </source>
</reference>
<comment type="caution">
    <text evidence="5">The sequence shown here is derived from an EMBL/GenBank/DDBJ whole genome shotgun (WGS) entry which is preliminary data.</text>
</comment>
<dbReference type="EMBL" id="PIPQ01000001">
    <property type="protein sequence ID" value="RUO44324.1"/>
    <property type="molecule type" value="Genomic_DNA"/>
</dbReference>
<comment type="catalytic activity">
    <reaction evidence="4">
        <text>[glutaredoxin]-dithiol + arsenate + glutathione + H(+) = glutathionyl-S-S-[glutaredoxin] + arsenite + H2O</text>
        <dbReference type="Rhea" id="RHEA:22016"/>
        <dbReference type="Rhea" id="RHEA-COMP:10729"/>
        <dbReference type="Rhea" id="RHEA-COMP:17668"/>
        <dbReference type="ChEBI" id="CHEBI:15377"/>
        <dbReference type="ChEBI" id="CHEBI:15378"/>
        <dbReference type="ChEBI" id="CHEBI:29242"/>
        <dbReference type="ChEBI" id="CHEBI:29950"/>
        <dbReference type="ChEBI" id="CHEBI:48597"/>
        <dbReference type="ChEBI" id="CHEBI:57925"/>
        <dbReference type="ChEBI" id="CHEBI:146199"/>
        <dbReference type="EC" id="1.20.4.1"/>
    </reaction>
</comment>
<dbReference type="Proteomes" id="UP000286976">
    <property type="component" value="Unassembled WGS sequence"/>
</dbReference>
<protein>
    <recommendedName>
        <fullName evidence="4">Arsenate reductase</fullName>
        <ecNumber evidence="4">1.20.4.1</ecNumber>
    </recommendedName>
</protein>
<dbReference type="AlphaFoldDB" id="A0A432XAH1"/>
<dbReference type="OrthoDB" id="9790554at2"/>
<organism evidence="5 6">
    <name type="scientific">Aliidiomarina taiwanensis</name>
    <dbReference type="NCBI Taxonomy" id="946228"/>
    <lineage>
        <taxon>Bacteria</taxon>
        <taxon>Pseudomonadati</taxon>
        <taxon>Pseudomonadota</taxon>
        <taxon>Gammaproteobacteria</taxon>
        <taxon>Alteromonadales</taxon>
        <taxon>Idiomarinaceae</taxon>
        <taxon>Aliidiomarina</taxon>
    </lineage>
</organism>
<dbReference type="PROSITE" id="PS51353">
    <property type="entry name" value="ARSC"/>
    <property type="match status" value="1"/>
</dbReference>
<evidence type="ECO:0000313" key="6">
    <source>
        <dbReference type="Proteomes" id="UP000286976"/>
    </source>
</evidence>
<comment type="similarity">
    <text evidence="1 3 4">Belongs to the ArsC family.</text>
</comment>
<dbReference type="GO" id="GO:0008794">
    <property type="term" value="F:arsenate reductase (glutaredoxin) activity"/>
    <property type="evidence" value="ECO:0007669"/>
    <property type="project" value="UniProtKB-UniRule"/>
</dbReference>
<dbReference type="InterPro" id="IPR006660">
    <property type="entry name" value="Arsenate_reductase-like"/>
</dbReference>
<dbReference type="CDD" id="cd03034">
    <property type="entry name" value="ArsC_ArsC"/>
    <property type="match status" value="1"/>
</dbReference>
<dbReference type="Pfam" id="PF03960">
    <property type="entry name" value="ArsC"/>
    <property type="match status" value="1"/>
</dbReference>
<dbReference type="InterPro" id="IPR036249">
    <property type="entry name" value="Thioredoxin-like_sf"/>
</dbReference>
<sequence>MSSIVMYHNPRCSKSRQTLALLQEQGIEPTIVEYLKTPPSSEELSQVLAALGISAREIIRTGEEEYKTLNLATFDGTEAELIALLCDHPKLIQRPIVINGDKAKIGRPPEDVLQIV</sequence>
<evidence type="ECO:0000256" key="1">
    <source>
        <dbReference type="ARBA" id="ARBA00007198"/>
    </source>
</evidence>
<evidence type="ECO:0000256" key="4">
    <source>
        <dbReference type="RuleBase" id="RU362029"/>
    </source>
</evidence>
<evidence type="ECO:0000256" key="2">
    <source>
        <dbReference type="ARBA" id="ARBA00023002"/>
    </source>
</evidence>
<name>A0A432XAH1_9GAMM</name>
<keyword evidence="6" id="KW-1185">Reference proteome</keyword>
<keyword evidence="2 4" id="KW-0560">Oxidoreductase</keyword>
<gene>
    <name evidence="5" type="primary">arsC</name>
    <name evidence="5" type="ORF">CWE15_03900</name>
</gene>
<evidence type="ECO:0000313" key="5">
    <source>
        <dbReference type="EMBL" id="RUO44324.1"/>
    </source>
</evidence>
<evidence type="ECO:0000256" key="3">
    <source>
        <dbReference type="PROSITE-ProRule" id="PRU01282"/>
    </source>
</evidence>
<dbReference type="PANTHER" id="PTHR30041">
    <property type="entry name" value="ARSENATE REDUCTASE"/>
    <property type="match status" value="1"/>
</dbReference>
<dbReference type="RefSeq" id="WP_126756726.1">
    <property type="nucleotide sequence ID" value="NZ_PIPQ01000001.1"/>
</dbReference>